<dbReference type="InterPro" id="IPR002347">
    <property type="entry name" value="SDR_fam"/>
</dbReference>
<dbReference type="CDD" id="cd05233">
    <property type="entry name" value="SDR_c"/>
    <property type="match status" value="1"/>
</dbReference>
<dbReference type="NCBIfam" id="NF004526">
    <property type="entry name" value="PRK05872.1"/>
    <property type="match status" value="1"/>
</dbReference>
<dbReference type="RefSeq" id="WP_190209682.1">
    <property type="nucleotide sequence ID" value="NZ_BNBO01000004.1"/>
</dbReference>
<name>A0A919FE34_9ACTN</name>
<evidence type="ECO:0000313" key="6">
    <source>
        <dbReference type="EMBL" id="GHH62948.1"/>
    </source>
</evidence>
<dbReference type="PROSITE" id="PS00061">
    <property type="entry name" value="ADH_SHORT"/>
    <property type="match status" value="1"/>
</dbReference>
<protein>
    <submittedName>
        <fullName evidence="6">Short-chain dehydrogenase</fullName>
    </submittedName>
</protein>
<evidence type="ECO:0000256" key="2">
    <source>
        <dbReference type="ARBA" id="ARBA00023002"/>
    </source>
</evidence>
<dbReference type="GO" id="GO:0016020">
    <property type="term" value="C:membrane"/>
    <property type="evidence" value="ECO:0007669"/>
    <property type="project" value="TreeGrafter"/>
</dbReference>
<dbReference type="AlphaFoldDB" id="A0A919FE34"/>
<dbReference type="GeneID" id="95351666"/>
<dbReference type="SUPFAM" id="SSF51735">
    <property type="entry name" value="NAD(P)-binding Rossmann-fold domains"/>
    <property type="match status" value="1"/>
</dbReference>
<dbReference type="PANTHER" id="PTHR44196:SF1">
    <property type="entry name" value="DEHYDROGENASE_REDUCTASE SDR FAMILY MEMBER 7B"/>
    <property type="match status" value="1"/>
</dbReference>
<dbReference type="Pfam" id="PF00106">
    <property type="entry name" value="adh_short"/>
    <property type="match status" value="1"/>
</dbReference>
<comment type="similarity">
    <text evidence="1 3">Belongs to the short-chain dehydrogenases/reductases (SDR) family.</text>
</comment>
<proteinExistence type="inferred from homology"/>
<gene>
    <name evidence="6" type="ORF">GCM10018781_11620</name>
</gene>
<evidence type="ECO:0000259" key="5">
    <source>
        <dbReference type="SMART" id="SM00822"/>
    </source>
</evidence>
<feature type="domain" description="Ketoreductase" evidence="5">
    <location>
        <begin position="10"/>
        <end position="189"/>
    </location>
</feature>
<keyword evidence="7" id="KW-1185">Reference proteome</keyword>
<dbReference type="SMART" id="SM00822">
    <property type="entry name" value="PKS_KR"/>
    <property type="match status" value="1"/>
</dbReference>
<sequence length="302" mass="31181">MSAVPPLSGQVVVVTGAARGVGATLARKLAARGAKVALVGLEPAELKEAAARCGPDASSWEADVTDIEALTATARAIQDRYGRIDAVVANAGIAIGGPLLDSDHRAFSRVIEVNLLGSVATARAFLPALAESRGYLLQIASLAALTPAPLMSAYCASKSGVEAFAHALRAEVAHQGVKVGVGYLSWTDTDMVRGADQDVVLRQMRSRLPWPANKTYPLDPAVDRLVAGIARRSAHVYAQAWLRAMQPVRSLLPGLIATVGARDIAKLAPQLRATASTRLRPVGAGGEADSAARSAGAAGGTE</sequence>
<comment type="caution">
    <text evidence="6">The sequence shown here is derived from an EMBL/GenBank/DDBJ whole genome shotgun (WGS) entry which is preliminary data.</text>
</comment>
<evidence type="ECO:0000256" key="4">
    <source>
        <dbReference type="SAM" id="MobiDB-lite"/>
    </source>
</evidence>
<organism evidence="6 7">
    <name type="scientific">Kitasatospora indigofera</name>
    <dbReference type="NCBI Taxonomy" id="67307"/>
    <lineage>
        <taxon>Bacteria</taxon>
        <taxon>Bacillati</taxon>
        <taxon>Actinomycetota</taxon>
        <taxon>Actinomycetes</taxon>
        <taxon>Kitasatosporales</taxon>
        <taxon>Streptomycetaceae</taxon>
        <taxon>Kitasatospora</taxon>
    </lineage>
</organism>
<dbReference type="InterPro" id="IPR036291">
    <property type="entry name" value="NAD(P)-bd_dom_sf"/>
</dbReference>
<dbReference type="Proteomes" id="UP000617734">
    <property type="component" value="Unassembled WGS sequence"/>
</dbReference>
<reference evidence="6" key="1">
    <citation type="journal article" date="2014" name="Int. J. Syst. Evol. Microbiol.">
        <title>Complete genome sequence of Corynebacterium casei LMG S-19264T (=DSM 44701T), isolated from a smear-ripened cheese.</title>
        <authorList>
            <consortium name="US DOE Joint Genome Institute (JGI-PGF)"/>
            <person name="Walter F."/>
            <person name="Albersmeier A."/>
            <person name="Kalinowski J."/>
            <person name="Ruckert C."/>
        </authorList>
    </citation>
    <scope>NUCLEOTIDE SEQUENCE</scope>
    <source>
        <strain evidence="6">JCM 4646</strain>
    </source>
</reference>
<dbReference type="PRINTS" id="PR00080">
    <property type="entry name" value="SDRFAMILY"/>
</dbReference>
<evidence type="ECO:0000256" key="1">
    <source>
        <dbReference type="ARBA" id="ARBA00006484"/>
    </source>
</evidence>
<keyword evidence="2" id="KW-0560">Oxidoreductase</keyword>
<dbReference type="InterPro" id="IPR057326">
    <property type="entry name" value="KR_dom"/>
</dbReference>
<accession>A0A919FE34</accession>
<dbReference type="PRINTS" id="PR00081">
    <property type="entry name" value="GDHRDH"/>
</dbReference>
<dbReference type="PANTHER" id="PTHR44196">
    <property type="entry name" value="DEHYDROGENASE/REDUCTASE SDR FAMILY MEMBER 7B"/>
    <property type="match status" value="1"/>
</dbReference>
<feature type="region of interest" description="Disordered" evidence="4">
    <location>
        <begin position="278"/>
        <end position="302"/>
    </location>
</feature>
<dbReference type="InterPro" id="IPR020904">
    <property type="entry name" value="Sc_DH/Rdtase_CS"/>
</dbReference>
<dbReference type="EMBL" id="BNBO01000004">
    <property type="protein sequence ID" value="GHH62948.1"/>
    <property type="molecule type" value="Genomic_DNA"/>
</dbReference>
<feature type="compositionally biased region" description="Low complexity" evidence="4">
    <location>
        <begin position="287"/>
        <end position="296"/>
    </location>
</feature>
<evidence type="ECO:0000313" key="7">
    <source>
        <dbReference type="Proteomes" id="UP000617734"/>
    </source>
</evidence>
<reference evidence="6" key="2">
    <citation type="submission" date="2020-09" db="EMBL/GenBank/DDBJ databases">
        <authorList>
            <person name="Sun Q."/>
            <person name="Ohkuma M."/>
        </authorList>
    </citation>
    <scope>NUCLEOTIDE SEQUENCE</scope>
    <source>
        <strain evidence="6">JCM 4646</strain>
    </source>
</reference>
<dbReference type="Gene3D" id="3.40.50.720">
    <property type="entry name" value="NAD(P)-binding Rossmann-like Domain"/>
    <property type="match status" value="1"/>
</dbReference>
<dbReference type="GO" id="GO:0016491">
    <property type="term" value="F:oxidoreductase activity"/>
    <property type="evidence" value="ECO:0007669"/>
    <property type="project" value="UniProtKB-KW"/>
</dbReference>
<evidence type="ECO:0000256" key="3">
    <source>
        <dbReference type="RuleBase" id="RU000363"/>
    </source>
</evidence>